<dbReference type="GO" id="GO:0032259">
    <property type="term" value="P:methylation"/>
    <property type="evidence" value="ECO:0007669"/>
    <property type="project" value="UniProtKB-KW"/>
</dbReference>
<dbReference type="PANTHER" id="PTHR43182:SF1">
    <property type="entry name" value="COBALT-PRECORRIN-7 C(5)-METHYLTRANSFERASE"/>
    <property type="match status" value="1"/>
</dbReference>
<keyword evidence="4 7" id="KW-0808">Transferase</keyword>
<dbReference type="Gene3D" id="3.40.1010.10">
    <property type="entry name" value="Cobalt-precorrin-4 Transmethylase, Domain 1"/>
    <property type="match status" value="1"/>
</dbReference>
<dbReference type="RefSeq" id="WP_068753588.1">
    <property type="nucleotide sequence ID" value="NZ_KQ950180.1"/>
</dbReference>
<dbReference type="GO" id="GO:0008276">
    <property type="term" value="F:protein methyltransferase activity"/>
    <property type="evidence" value="ECO:0007669"/>
    <property type="project" value="InterPro"/>
</dbReference>
<dbReference type="STRING" id="665004.AC529_12620"/>
<comment type="caution">
    <text evidence="7">The sequence shown here is derived from an EMBL/GenBank/DDBJ whole genome shotgun (WGS) entry which is preliminary data.</text>
</comment>
<sequence>METPVTVVGVGADGWEGLPPASRAAIRDADVVIGGARHLALVPDTGAVREPWPSPLLSGLPAMLDRYRGRRVAVLASGDPLLSGIGTTLVRLLGAERVRILPAVSSVALARARMRWSAESVDVVTLVGRDVDAVRRYFTPGRRLVVLSSDGTTPALVAARLVEDGLGDSRMTVLADLGAADETRHDATAAEWDGRAAPALNVVCVEVAGSGGHPVTPGLPDEVFDHDGQLTKRELRIAAVCALGPRPGALLWDVGAGAGSVAVEWLRADPRCRAVAVERHPERVRRIARNAARLGVPSLRVVHGAAPEALAGLESPDAVFVGGGASDPAVLDLCWSALRPGGRMVVHAVTLETEAALVERWKRHGGDLTRLAVERAAPLGAFTGWSPARPVVQWAATKTDQEDQP</sequence>
<organism evidence="7 8">
    <name type="scientific">Thermobifida cellulosilytica TB100</name>
    <dbReference type="NCBI Taxonomy" id="665004"/>
    <lineage>
        <taxon>Bacteria</taxon>
        <taxon>Bacillati</taxon>
        <taxon>Actinomycetota</taxon>
        <taxon>Actinomycetes</taxon>
        <taxon>Streptosporangiales</taxon>
        <taxon>Nocardiopsidaceae</taxon>
        <taxon>Thermobifida</taxon>
    </lineage>
</organism>
<accession>A0A147KGE9</accession>
<name>A0A147KGE9_THECS</name>
<dbReference type="NCBIfam" id="TIGR02469">
    <property type="entry name" value="CbiT"/>
    <property type="match status" value="1"/>
</dbReference>
<gene>
    <name evidence="7" type="ORF">AC529_12620</name>
</gene>
<evidence type="ECO:0000256" key="3">
    <source>
        <dbReference type="ARBA" id="ARBA00022603"/>
    </source>
</evidence>
<reference evidence="8" key="1">
    <citation type="journal article" date="2017" name="Acta Aliment.">
        <title>Plant polysaccharide degrading enzyme system of Thermpbifida cellulosilytica TB100 revealed by de novo genome project data.</title>
        <authorList>
            <person name="Toth A."/>
            <person name="Baka E."/>
            <person name="Luzics S."/>
            <person name="Bata-Vidacs I."/>
            <person name="Nagy I."/>
            <person name="Balint B."/>
            <person name="Herceg R."/>
            <person name="Olasz F."/>
            <person name="Wilk T."/>
            <person name="Nagy T."/>
            <person name="Kriszt B."/>
            <person name="Nagy I."/>
            <person name="Kukolya J."/>
        </authorList>
    </citation>
    <scope>NUCLEOTIDE SEQUENCE [LARGE SCALE GENOMIC DNA]</scope>
    <source>
        <strain evidence="8">TB100</strain>
    </source>
</reference>
<keyword evidence="8" id="KW-1185">Reference proteome</keyword>
<dbReference type="Gene3D" id="3.40.50.150">
    <property type="entry name" value="Vaccinia Virus protein VP39"/>
    <property type="match status" value="1"/>
</dbReference>
<dbReference type="Pfam" id="PF01135">
    <property type="entry name" value="PCMT"/>
    <property type="match status" value="1"/>
</dbReference>
<dbReference type="GO" id="GO:0009236">
    <property type="term" value="P:cobalamin biosynthetic process"/>
    <property type="evidence" value="ECO:0007669"/>
    <property type="project" value="UniProtKB-UniPathway"/>
</dbReference>
<dbReference type="Proteomes" id="UP000074382">
    <property type="component" value="Unassembled WGS sequence"/>
</dbReference>
<evidence type="ECO:0000259" key="6">
    <source>
        <dbReference type="Pfam" id="PF00590"/>
    </source>
</evidence>
<dbReference type="InterPro" id="IPR035996">
    <property type="entry name" value="4pyrrol_Methylase_sf"/>
</dbReference>
<protein>
    <submittedName>
        <fullName evidence="7">Precorrin-6Y C5,15-methyltransferase</fullName>
    </submittedName>
</protein>
<dbReference type="InterPro" id="IPR014008">
    <property type="entry name" value="Cbl_synth_MTase_CbiT"/>
</dbReference>
<dbReference type="CDD" id="cd11644">
    <property type="entry name" value="Precorrin-6Y-MT"/>
    <property type="match status" value="1"/>
</dbReference>
<keyword evidence="2" id="KW-0169">Cobalamin biosynthesis</keyword>
<evidence type="ECO:0000313" key="7">
    <source>
        <dbReference type="EMBL" id="KUP96363.1"/>
    </source>
</evidence>
<dbReference type="NCBIfam" id="TIGR02467">
    <property type="entry name" value="CbiE"/>
    <property type="match status" value="1"/>
</dbReference>
<dbReference type="Pfam" id="PF00590">
    <property type="entry name" value="TP_methylase"/>
    <property type="match status" value="1"/>
</dbReference>
<dbReference type="InterPro" id="IPR029063">
    <property type="entry name" value="SAM-dependent_MTases_sf"/>
</dbReference>
<proteinExistence type="predicted"/>
<dbReference type="InterPro" id="IPR000878">
    <property type="entry name" value="4pyrrol_Mease"/>
</dbReference>
<dbReference type="SUPFAM" id="SSF53790">
    <property type="entry name" value="Tetrapyrrole methylase"/>
    <property type="match status" value="1"/>
</dbReference>
<dbReference type="InterPro" id="IPR014777">
    <property type="entry name" value="4pyrrole_Mease_sub1"/>
</dbReference>
<feature type="domain" description="Tetrapyrrole methylase" evidence="6">
    <location>
        <begin position="5"/>
        <end position="191"/>
    </location>
</feature>
<dbReference type="InterPro" id="IPR006365">
    <property type="entry name" value="Cbl_synth_CobL"/>
</dbReference>
<evidence type="ECO:0000256" key="1">
    <source>
        <dbReference type="ARBA" id="ARBA00004953"/>
    </source>
</evidence>
<dbReference type="PATRIC" id="fig|665004.4.peg.877"/>
<dbReference type="UniPathway" id="UPA00148"/>
<dbReference type="SUPFAM" id="SSF53335">
    <property type="entry name" value="S-adenosyl-L-methionine-dependent methyltransferases"/>
    <property type="match status" value="1"/>
</dbReference>
<dbReference type="InterPro" id="IPR050714">
    <property type="entry name" value="Cobalamin_biosynth_MTase"/>
</dbReference>
<keyword evidence="5" id="KW-0949">S-adenosyl-L-methionine</keyword>
<evidence type="ECO:0000313" key="8">
    <source>
        <dbReference type="Proteomes" id="UP000074382"/>
    </source>
</evidence>
<evidence type="ECO:0000256" key="4">
    <source>
        <dbReference type="ARBA" id="ARBA00022679"/>
    </source>
</evidence>
<evidence type="ECO:0000256" key="2">
    <source>
        <dbReference type="ARBA" id="ARBA00022573"/>
    </source>
</evidence>
<dbReference type="OrthoDB" id="9787825at2"/>
<keyword evidence="3 7" id="KW-0489">Methyltransferase</keyword>
<dbReference type="InterPro" id="IPR012818">
    <property type="entry name" value="CbiE"/>
</dbReference>
<dbReference type="PANTHER" id="PTHR43182">
    <property type="entry name" value="COBALT-PRECORRIN-6B C(15)-METHYLTRANSFERASE (DECARBOXYLATING)"/>
    <property type="match status" value="1"/>
</dbReference>
<dbReference type="PIRSF" id="PIRSF036428">
    <property type="entry name" value="CobL"/>
    <property type="match status" value="1"/>
</dbReference>
<dbReference type="AlphaFoldDB" id="A0A147KGE9"/>
<dbReference type="EMBL" id="LGEM01000092">
    <property type="protein sequence ID" value="KUP96363.1"/>
    <property type="molecule type" value="Genomic_DNA"/>
</dbReference>
<dbReference type="CDD" id="cd02440">
    <property type="entry name" value="AdoMet_MTases"/>
    <property type="match status" value="1"/>
</dbReference>
<evidence type="ECO:0000256" key="5">
    <source>
        <dbReference type="ARBA" id="ARBA00022691"/>
    </source>
</evidence>
<comment type="pathway">
    <text evidence="1">Cofactor biosynthesis; adenosylcobalamin biosynthesis.</text>
</comment>